<keyword evidence="3" id="KW-1185">Reference proteome</keyword>
<reference evidence="2 3" key="1">
    <citation type="submission" date="2016-04" db="EMBL/GenBank/DDBJ databases">
        <title>A degradative enzymes factory behind the ericoid mycorrhizal symbiosis.</title>
        <authorList>
            <consortium name="DOE Joint Genome Institute"/>
            <person name="Martino E."/>
            <person name="Morin E."/>
            <person name="Grelet G."/>
            <person name="Kuo A."/>
            <person name="Kohler A."/>
            <person name="Daghino S."/>
            <person name="Barry K."/>
            <person name="Choi C."/>
            <person name="Cichocki N."/>
            <person name="Clum A."/>
            <person name="Copeland A."/>
            <person name="Hainaut M."/>
            <person name="Haridas S."/>
            <person name="Labutti K."/>
            <person name="Lindquist E."/>
            <person name="Lipzen A."/>
            <person name="Khouja H.-R."/>
            <person name="Murat C."/>
            <person name="Ohm R."/>
            <person name="Olson A."/>
            <person name="Spatafora J."/>
            <person name="Veneault-Fourrey C."/>
            <person name="Henrissat B."/>
            <person name="Grigoriev I."/>
            <person name="Martin F."/>
            <person name="Perotto S."/>
        </authorList>
    </citation>
    <scope>NUCLEOTIDE SEQUENCE [LARGE SCALE GENOMIC DNA]</scope>
    <source>
        <strain evidence="2 3">F</strain>
    </source>
</reference>
<dbReference type="Gene3D" id="2.60.120.330">
    <property type="entry name" value="B-lactam Antibiotic, Isopenicillin N Synthase, Chain"/>
    <property type="match status" value="1"/>
</dbReference>
<proteinExistence type="predicted"/>
<dbReference type="InterPro" id="IPR027443">
    <property type="entry name" value="IPNS-like_sf"/>
</dbReference>
<organism evidence="2 3">
    <name type="scientific">Hyaloscypha variabilis (strain UAMH 11265 / GT02V1 / F)</name>
    <name type="common">Meliniomyces variabilis</name>
    <dbReference type="NCBI Taxonomy" id="1149755"/>
    <lineage>
        <taxon>Eukaryota</taxon>
        <taxon>Fungi</taxon>
        <taxon>Dikarya</taxon>
        <taxon>Ascomycota</taxon>
        <taxon>Pezizomycotina</taxon>
        <taxon>Leotiomycetes</taxon>
        <taxon>Helotiales</taxon>
        <taxon>Hyaloscyphaceae</taxon>
        <taxon>Hyaloscypha</taxon>
        <taxon>Hyaloscypha variabilis</taxon>
    </lineage>
</organism>
<accession>A0A2J6RB11</accession>
<dbReference type="STRING" id="1149755.A0A2J6RB11"/>
<evidence type="ECO:0000256" key="1">
    <source>
        <dbReference type="SAM" id="MobiDB-lite"/>
    </source>
</evidence>
<dbReference type="PANTHER" id="PTHR30613">
    <property type="entry name" value="UNCHARACTERIZED PROTEIN YBIU-RELATED"/>
    <property type="match status" value="1"/>
</dbReference>
<evidence type="ECO:0000313" key="2">
    <source>
        <dbReference type="EMBL" id="PMD35702.1"/>
    </source>
</evidence>
<dbReference type="InterPro" id="IPR010856">
    <property type="entry name" value="Gig2-like"/>
</dbReference>
<dbReference type="Pfam" id="PF07350">
    <property type="entry name" value="Gig2-like"/>
    <property type="match status" value="1"/>
</dbReference>
<dbReference type="PANTHER" id="PTHR30613:SF1">
    <property type="entry name" value="DUF1479 DOMAIN PROTEIN (AFU_ORTHOLOGUE AFUA_5G09280)"/>
    <property type="match status" value="1"/>
</dbReference>
<protein>
    <submittedName>
        <fullName evidence="2">DUF1479-domain-containing protein</fullName>
    </submittedName>
</protein>
<gene>
    <name evidence="2" type="ORF">L207DRAFT_533798</name>
</gene>
<dbReference type="Proteomes" id="UP000235786">
    <property type="component" value="Unassembled WGS sequence"/>
</dbReference>
<evidence type="ECO:0000313" key="3">
    <source>
        <dbReference type="Proteomes" id="UP000235786"/>
    </source>
</evidence>
<dbReference type="SUPFAM" id="SSF51197">
    <property type="entry name" value="Clavaminate synthase-like"/>
    <property type="match status" value="1"/>
</dbReference>
<dbReference type="EMBL" id="KZ613952">
    <property type="protein sequence ID" value="PMD35702.1"/>
    <property type="molecule type" value="Genomic_DNA"/>
</dbReference>
<dbReference type="AlphaFoldDB" id="A0A2J6RB11"/>
<feature type="region of interest" description="Disordered" evidence="1">
    <location>
        <begin position="1"/>
        <end position="21"/>
    </location>
</feature>
<sequence length="485" mass="54341">MAAVTSPSSRSSLDSFASSNPARRQYTRIKKTVQVNALAEVWANLKSELPKPLDKRFSDVKKRLVRPENYEAVQASWDRLLLALEERAKVIESTGPNYIPTVDFASIDSNGNFLKDAADLIKSRGCCVVRGVVPRQQALDWKAELISYVKRHPAVAGNPPPASDPQFWNVYWTKPQVEARSHPDVIKCQKAMSKLYFCSEDVEVDVTSQVTYADRFRVRYPGAAGTLPAHLDNGSIERWEDVENSKTYQAIWEGRWEEYDAWDIDHRAEAVIDLYGGPGACSVFRSLQGWLSLADNGPRRGTLELCPDIKLTTAYLLLRPFFDQYGKLDMDSTYFYGADPGMGHVLKDSWHPALQMNKTMISAPEAAPGDYVFWHCDMGHKVEEAHEGTSDSSVVYIGVAPLTSYNIDNLVEQRKAFLAGVPPPDMVPLECEEEEKEHSDRGRPEDILTLEGKRIIGLAPFDVEEKGLTPGQIAIRRLANETLGF</sequence>
<dbReference type="OrthoDB" id="8249012at2759"/>
<feature type="compositionally biased region" description="Low complexity" evidence="1">
    <location>
        <begin position="1"/>
        <end position="19"/>
    </location>
</feature>
<name>A0A2J6RB11_HYAVF</name>